<protein>
    <recommendedName>
        <fullName evidence="3">DUF4806 domain-containing protein</fullName>
    </recommendedName>
</protein>
<gene>
    <name evidence="1" type="ORF">ALC57_02822</name>
</gene>
<evidence type="ECO:0000313" key="1">
    <source>
        <dbReference type="EMBL" id="KYN27758.1"/>
    </source>
</evidence>
<dbReference type="EMBL" id="KQ978881">
    <property type="protein sequence ID" value="KYN27758.1"/>
    <property type="molecule type" value="Genomic_DNA"/>
</dbReference>
<organism evidence="1 2">
    <name type="scientific">Trachymyrmex cornetzi</name>
    <dbReference type="NCBI Taxonomy" id="471704"/>
    <lineage>
        <taxon>Eukaryota</taxon>
        <taxon>Metazoa</taxon>
        <taxon>Ecdysozoa</taxon>
        <taxon>Arthropoda</taxon>
        <taxon>Hexapoda</taxon>
        <taxon>Insecta</taxon>
        <taxon>Pterygota</taxon>
        <taxon>Neoptera</taxon>
        <taxon>Endopterygota</taxon>
        <taxon>Hymenoptera</taxon>
        <taxon>Apocrita</taxon>
        <taxon>Aculeata</taxon>
        <taxon>Formicoidea</taxon>
        <taxon>Formicidae</taxon>
        <taxon>Myrmicinae</taxon>
        <taxon>Trachymyrmex</taxon>
    </lineage>
</organism>
<keyword evidence="2" id="KW-1185">Reference proteome</keyword>
<name>A0A195EHL2_9HYME</name>
<dbReference type="Proteomes" id="UP000078492">
    <property type="component" value="Unassembled WGS sequence"/>
</dbReference>
<evidence type="ECO:0000313" key="2">
    <source>
        <dbReference type="Proteomes" id="UP000078492"/>
    </source>
</evidence>
<dbReference type="PANTHER" id="PTHR34153:SF2">
    <property type="entry name" value="SI:CH211-262H13.3-RELATED"/>
    <property type="match status" value="1"/>
</dbReference>
<reference evidence="1 2" key="1">
    <citation type="submission" date="2015-09" db="EMBL/GenBank/DDBJ databases">
        <title>Trachymyrmex cornetzi WGS genome.</title>
        <authorList>
            <person name="Nygaard S."/>
            <person name="Hu H."/>
            <person name="Boomsma J."/>
            <person name="Zhang G."/>
        </authorList>
    </citation>
    <scope>NUCLEOTIDE SEQUENCE [LARGE SCALE GENOMIC DNA]</scope>
    <source>
        <strain evidence="1">Tcor2-1</strain>
        <tissue evidence="1">Whole body</tissue>
    </source>
</reference>
<sequence length="405" mass="46287">MKPYAVVKFRGKEEIMAVVPSSWINEDKLSCKWPSKKFCNHKIARFIMSLKEPTSEFNNHPATVMHEYDNYRDALKACKLADDNSNLNTTAGETDLEKRKKRKIKRLYEKSNDEPSEKAKQMTKKIIHSDSDKDNKILNAQEIKERVTELLNKKEDCPKKNNESGNLPVKNSFLKYDNNNIIHDIIFLTFQESNDRSADFNIAIKDAALRTKQRFNNSLPTSEESEPIASSSQLEINTLSEYDSNNEKIVSEGGTDHYDIKTLLAKPSLRPSPSIKNAEILCKLALRKTDNNMESFLESEMIARQPTTENSSSTVQHVLIDFPVTNLNNLKSIERKLKEEETFNSTVVDALHSQIEGKSLQKMVNSVLRIVLDDKLARLFTWKNQRGTKLQLSKRQISQTMIGSG</sequence>
<proteinExistence type="predicted"/>
<dbReference type="PANTHER" id="PTHR34153">
    <property type="entry name" value="SI:CH211-262H13.3-RELATED-RELATED"/>
    <property type="match status" value="1"/>
</dbReference>
<evidence type="ECO:0008006" key="3">
    <source>
        <dbReference type="Google" id="ProtNLM"/>
    </source>
</evidence>
<accession>A0A195EHL2</accession>
<dbReference type="AlphaFoldDB" id="A0A195EHL2"/>